<protein>
    <submittedName>
        <fullName evidence="2">RidA family protein</fullName>
        <ecNumber evidence="2">3.5.-.-</ecNumber>
    </submittedName>
</protein>
<sequence>MPYDEEEPWLEHIPSDGIVPGNRYSHVVAGEGRVVAISGQVALDGRGNVVGKGDAAAQARQVFENLKRCLAAGDATFAEVAKLTIYVTDVAFLPEVWRVRDTYIDPELPPASTAVQVVALYRPEFMVQVEALAITPYGH</sequence>
<dbReference type="Pfam" id="PF01042">
    <property type="entry name" value="Ribonuc_L-PSP"/>
    <property type="match status" value="1"/>
</dbReference>
<dbReference type="EMBL" id="JBHSBB010000012">
    <property type="protein sequence ID" value="MFC4033410.1"/>
    <property type="molecule type" value="Genomic_DNA"/>
</dbReference>
<evidence type="ECO:0000256" key="1">
    <source>
        <dbReference type="ARBA" id="ARBA00010552"/>
    </source>
</evidence>
<reference evidence="3" key="1">
    <citation type="journal article" date="2019" name="Int. J. Syst. Evol. Microbiol.">
        <title>The Global Catalogue of Microorganisms (GCM) 10K type strain sequencing project: providing services to taxonomists for standard genome sequencing and annotation.</title>
        <authorList>
            <consortium name="The Broad Institute Genomics Platform"/>
            <consortium name="The Broad Institute Genome Sequencing Center for Infectious Disease"/>
            <person name="Wu L."/>
            <person name="Ma J."/>
        </authorList>
    </citation>
    <scope>NUCLEOTIDE SEQUENCE [LARGE SCALE GENOMIC DNA]</scope>
    <source>
        <strain evidence="3">CGMCC 4.7237</strain>
    </source>
</reference>
<dbReference type="Proteomes" id="UP001595765">
    <property type="component" value="Unassembled WGS sequence"/>
</dbReference>
<dbReference type="GO" id="GO:0016787">
    <property type="term" value="F:hydrolase activity"/>
    <property type="evidence" value="ECO:0007669"/>
    <property type="project" value="UniProtKB-KW"/>
</dbReference>
<dbReference type="PANTHER" id="PTHR11803:SF58">
    <property type="entry name" value="PROTEIN HMF1-RELATED"/>
    <property type="match status" value="1"/>
</dbReference>
<comment type="caution">
    <text evidence="2">The sequence shown here is derived from an EMBL/GenBank/DDBJ whole genome shotgun (WGS) entry which is preliminary data.</text>
</comment>
<comment type="similarity">
    <text evidence="1">Belongs to the RutC family.</text>
</comment>
<accession>A0ABV8HN75</accession>
<dbReference type="SUPFAM" id="SSF55298">
    <property type="entry name" value="YjgF-like"/>
    <property type="match status" value="1"/>
</dbReference>
<evidence type="ECO:0000313" key="2">
    <source>
        <dbReference type="EMBL" id="MFC4033410.1"/>
    </source>
</evidence>
<organism evidence="2 3">
    <name type="scientific">Streptomyces polygonati</name>
    <dbReference type="NCBI Taxonomy" id="1617087"/>
    <lineage>
        <taxon>Bacteria</taxon>
        <taxon>Bacillati</taxon>
        <taxon>Actinomycetota</taxon>
        <taxon>Actinomycetes</taxon>
        <taxon>Kitasatosporales</taxon>
        <taxon>Streptomycetaceae</taxon>
        <taxon>Streptomyces</taxon>
    </lineage>
</organism>
<dbReference type="EC" id="3.5.-.-" evidence="2"/>
<gene>
    <name evidence="2" type="ORF">ACFO3J_18255</name>
</gene>
<dbReference type="Gene3D" id="3.30.1330.40">
    <property type="entry name" value="RutC-like"/>
    <property type="match status" value="1"/>
</dbReference>
<dbReference type="PANTHER" id="PTHR11803">
    <property type="entry name" value="2-IMINOBUTANOATE/2-IMINOPROPANOATE DEAMINASE RIDA"/>
    <property type="match status" value="1"/>
</dbReference>
<name>A0ABV8HN75_9ACTN</name>
<dbReference type="InterPro" id="IPR006175">
    <property type="entry name" value="YjgF/YER057c/UK114"/>
</dbReference>
<dbReference type="CDD" id="cd00448">
    <property type="entry name" value="YjgF_YER057c_UK114_family"/>
    <property type="match status" value="1"/>
</dbReference>
<dbReference type="RefSeq" id="WP_386430501.1">
    <property type="nucleotide sequence ID" value="NZ_JBHSBB010000012.1"/>
</dbReference>
<keyword evidence="3" id="KW-1185">Reference proteome</keyword>
<evidence type="ECO:0000313" key="3">
    <source>
        <dbReference type="Proteomes" id="UP001595765"/>
    </source>
</evidence>
<dbReference type="InterPro" id="IPR035959">
    <property type="entry name" value="RutC-like_sf"/>
</dbReference>
<proteinExistence type="inferred from homology"/>
<keyword evidence="2" id="KW-0378">Hydrolase</keyword>